<dbReference type="AlphaFoldDB" id="A0A7S9LU91"/>
<dbReference type="InterPro" id="IPR018531">
    <property type="entry name" value="DUF1993"/>
</dbReference>
<dbReference type="PANTHER" id="PTHR36922:SF1">
    <property type="entry name" value="DUF1993 DOMAIN-CONTAINING PROTEIN"/>
    <property type="match status" value="1"/>
</dbReference>
<dbReference type="PANTHER" id="PTHR36922">
    <property type="entry name" value="BLL2446 PROTEIN"/>
    <property type="match status" value="1"/>
</dbReference>
<proteinExistence type="predicted"/>
<dbReference type="KEGG" id="poz:I0K15_06745"/>
<evidence type="ECO:0000313" key="2">
    <source>
        <dbReference type="Proteomes" id="UP000594800"/>
    </source>
</evidence>
<protein>
    <submittedName>
        <fullName evidence="1">DUF1993 domain-containing protein</fullName>
    </submittedName>
</protein>
<evidence type="ECO:0000313" key="1">
    <source>
        <dbReference type="EMBL" id="QPH55427.1"/>
    </source>
</evidence>
<accession>A0A7S9LU91</accession>
<keyword evidence="2" id="KW-1185">Reference proteome</keyword>
<dbReference type="RefSeq" id="WP_196104626.1">
    <property type="nucleotide sequence ID" value="NZ_CP064942.1"/>
</dbReference>
<organism evidence="1 2">
    <name type="scientific">Pontivivens ytuae</name>
    <dbReference type="NCBI Taxonomy" id="2789856"/>
    <lineage>
        <taxon>Bacteria</taxon>
        <taxon>Pseudomonadati</taxon>
        <taxon>Pseudomonadota</taxon>
        <taxon>Alphaproteobacteria</taxon>
        <taxon>Rhodobacterales</taxon>
        <taxon>Paracoccaceae</taxon>
        <taxon>Pontivivens</taxon>
    </lineage>
</organism>
<dbReference type="Proteomes" id="UP000594800">
    <property type="component" value="Chromosome"/>
</dbReference>
<gene>
    <name evidence="1" type="ORF">I0K15_06745</name>
</gene>
<dbReference type="Pfam" id="PF09351">
    <property type="entry name" value="DUF1993"/>
    <property type="match status" value="1"/>
</dbReference>
<name>A0A7S9LU91_9RHOB</name>
<dbReference type="EMBL" id="CP064942">
    <property type="protein sequence ID" value="QPH55427.1"/>
    <property type="molecule type" value="Genomic_DNA"/>
</dbReference>
<dbReference type="Gene3D" id="1.20.120.450">
    <property type="entry name" value="dinb family like domain"/>
    <property type="match status" value="1"/>
</dbReference>
<sequence>MTLFHRAAVIEPGRTLERLARLCSLGAEHGCPPEARLAPDMFPLVEQAATAAHFPLRGAFPLAGRDVPEPEPNDDTLPGMADAVERSAAALATIGPKDLDLTREIAFEAGFAQHKLDGEAFLLRFILPNFHFHVAMTYAILRAQGVPVGKADFDGVHGYPPGFRFT</sequence>
<reference evidence="1 2" key="1">
    <citation type="submission" date="2020-11" db="EMBL/GenBank/DDBJ databases">
        <title>Description of Pontivivens ytuae sp. nov. isolated from deep sea sediment of Mariana Trench.</title>
        <authorList>
            <person name="Wang Z."/>
            <person name="Sun Q.-L."/>
            <person name="Xu X.-D."/>
            <person name="Tang Y.-Z."/>
            <person name="Zhang J."/>
        </authorList>
    </citation>
    <scope>NUCLEOTIDE SEQUENCE [LARGE SCALE GENOMIC DNA]</scope>
    <source>
        <strain evidence="1 2">MT2928</strain>
    </source>
</reference>
<dbReference type="SUPFAM" id="SSF109854">
    <property type="entry name" value="DinB/YfiT-like putative metalloenzymes"/>
    <property type="match status" value="1"/>
</dbReference>
<dbReference type="InterPro" id="IPR034660">
    <property type="entry name" value="DinB/YfiT-like"/>
</dbReference>